<protein>
    <submittedName>
        <fullName evidence="2">Uncharacterized protein</fullName>
    </submittedName>
</protein>
<reference evidence="3" key="1">
    <citation type="journal article" date="2017" name="Nat. Commun.">
        <title>The asparagus genome sheds light on the origin and evolution of a young Y chromosome.</title>
        <authorList>
            <person name="Harkess A."/>
            <person name="Zhou J."/>
            <person name="Xu C."/>
            <person name="Bowers J.E."/>
            <person name="Van der Hulst R."/>
            <person name="Ayyampalayam S."/>
            <person name="Mercati F."/>
            <person name="Riccardi P."/>
            <person name="McKain M.R."/>
            <person name="Kakrana A."/>
            <person name="Tang H."/>
            <person name="Ray J."/>
            <person name="Groenendijk J."/>
            <person name="Arikit S."/>
            <person name="Mathioni S.M."/>
            <person name="Nakano M."/>
            <person name="Shan H."/>
            <person name="Telgmann-Rauber A."/>
            <person name="Kanno A."/>
            <person name="Yue Z."/>
            <person name="Chen H."/>
            <person name="Li W."/>
            <person name="Chen Y."/>
            <person name="Xu X."/>
            <person name="Zhang Y."/>
            <person name="Luo S."/>
            <person name="Chen H."/>
            <person name="Gao J."/>
            <person name="Mao Z."/>
            <person name="Pires J.C."/>
            <person name="Luo M."/>
            <person name="Kudrna D."/>
            <person name="Wing R.A."/>
            <person name="Meyers B.C."/>
            <person name="Yi K."/>
            <person name="Kong H."/>
            <person name="Lavrijsen P."/>
            <person name="Sunseri F."/>
            <person name="Falavigna A."/>
            <person name="Ye Y."/>
            <person name="Leebens-Mack J.H."/>
            <person name="Chen G."/>
        </authorList>
    </citation>
    <scope>NUCLEOTIDE SEQUENCE [LARGE SCALE GENOMIC DNA]</scope>
    <source>
        <strain evidence="3">cv. DH0086</strain>
    </source>
</reference>
<gene>
    <name evidence="2" type="ORF">A4U43_C07F17100</name>
</gene>
<keyword evidence="3" id="KW-1185">Reference proteome</keyword>
<feature type="region of interest" description="Disordered" evidence="1">
    <location>
        <begin position="21"/>
        <end position="47"/>
    </location>
</feature>
<organism evidence="2 3">
    <name type="scientific">Asparagus officinalis</name>
    <name type="common">Garden asparagus</name>
    <dbReference type="NCBI Taxonomy" id="4686"/>
    <lineage>
        <taxon>Eukaryota</taxon>
        <taxon>Viridiplantae</taxon>
        <taxon>Streptophyta</taxon>
        <taxon>Embryophyta</taxon>
        <taxon>Tracheophyta</taxon>
        <taxon>Spermatophyta</taxon>
        <taxon>Magnoliopsida</taxon>
        <taxon>Liliopsida</taxon>
        <taxon>Asparagales</taxon>
        <taxon>Asparagaceae</taxon>
        <taxon>Asparagoideae</taxon>
        <taxon>Asparagus</taxon>
    </lineage>
</organism>
<dbReference type="Proteomes" id="UP000243459">
    <property type="component" value="Chromosome 7"/>
</dbReference>
<evidence type="ECO:0000313" key="3">
    <source>
        <dbReference type="Proteomes" id="UP000243459"/>
    </source>
</evidence>
<dbReference type="Gramene" id="ONK63614">
    <property type="protein sequence ID" value="ONK63614"/>
    <property type="gene ID" value="A4U43_C07F17100"/>
</dbReference>
<proteinExistence type="predicted"/>
<sequence length="127" mass="13775">MARDWRAIGEERGAVARLNGEDAAAGVREEERERDERALRGRVSTAVRSGGDKHGYFGGVGWRLMSEGLSEDRRKRMLELGRRPIRRPGVAMGLQGLAGAVVMRQWMGLGDVWAGASVAAGEIGEKG</sequence>
<accession>A0A5P1ECS9</accession>
<feature type="compositionally biased region" description="Basic and acidic residues" evidence="1">
    <location>
        <begin position="27"/>
        <end position="39"/>
    </location>
</feature>
<evidence type="ECO:0000256" key="1">
    <source>
        <dbReference type="SAM" id="MobiDB-lite"/>
    </source>
</evidence>
<dbReference type="EMBL" id="CM007387">
    <property type="protein sequence ID" value="ONK63614.1"/>
    <property type="molecule type" value="Genomic_DNA"/>
</dbReference>
<name>A0A5P1ECS9_ASPOF</name>
<dbReference type="AlphaFoldDB" id="A0A5P1ECS9"/>
<evidence type="ECO:0000313" key="2">
    <source>
        <dbReference type="EMBL" id="ONK63614.1"/>
    </source>
</evidence>